<evidence type="ECO:0000313" key="1">
    <source>
        <dbReference type="EMBL" id="KAI0035651.1"/>
    </source>
</evidence>
<dbReference type="Proteomes" id="UP000814128">
    <property type="component" value="Unassembled WGS sequence"/>
</dbReference>
<name>A0ACB8QUX2_9AGAM</name>
<proteinExistence type="predicted"/>
<reference evidence="1" key="2">
    <citation type="journal article" date="2022" name="New Phytol.">
        <title>Evolutionary transition to the ectomycorrhizal habit in the genomes of a hyperdiverse lineage of mushroom-forming fungi.</title>
        <authorList>
            <person name="Looney B."/>
            <person name="Miyauchi S."/>
            <person name="Morin E."/>
            <person name="Drula E."/>
            <person name="Courty P.E."/>
            <person name="Kohler A."/>
            <person name="Kuo A."/>
            <person name="LaButti K."/>
            <person name="Pangilinan J."/>
            <person name="Lipzen A."/>
            <person name="Riley R."/>
            <person name="Andreopoulos W."/>
            <person name="He G."/>
            <person name="Johnson J."/>
            <person name="Nolan M."/>
            <person name="Tritt A."/>
            <person name="Barry K.W."/>
            <person name="Grigoriev I.V."/>
            <person name="Nagy L.G."/>
            <person name="Hibbett D."/>
            <person name="Henrissat B."/>
            <person name="Matheny P.B."/>
            <person name="Labbe J."/>
            <person name="Martin F.M."/>
        </authorList>
    </citation>
    <scope>NUCLEOTIDE SEQUENCE</scope>
    <source>
        <strain evidence="1">EC-137</strain>
    </source>
</reference>
<keyword evidence="2" id="KW-1185">Reference proteome</keyword>
<sequence>MLIGAAAGLSCGIFSNLKFSSEPASVAVAVTPKRYASPEECKLAIAELRAALPGARKVATDPVLLRTYGSSSNSYHPDSPHAVVVRPENTEDVVTIYPTGSICVDMSGMNKIFEIHVEDGDLVCQAGARWEDINAQLRERDLPLFFPARHAAYTIRLFADRPGMPSRIRDPTIGGMVGTRCSGSACTHSPKWSLLSTVVLSNGDVVKTKRRARKSSTGFDTTKLFIGAEGTLGIVTEATLRLAPVVSTKVAMAQFPDPEHAVSAVREILLSPYGANVQCIEFLDDNMMAAINSVGVVDEPLPVSDSHFFKLQGAPEVITAAAETASAIVNAHGASRFAFARTEEDAEQLWQSRKYALMATLADNPGARGYITDLCVPPSKLPEFVHETKKDLAAAGIKATIVGHVGDDNFHSCMLFHDDKQLSTIEAASHRLVYRALALDGTCTGEHGAGIGKKEFLVDELGLSTIALMWTVKNAIDPLNIMNPGKDTGVVAKHSLEFDLDLSCPMGLGWNTL</sequence>
<evidence type="ECO:0000313" key="2">
    <source>
        <dbReference type="Proteomes" id="UP000814128"/>
    </source>
</evidence>
<organism evidence="1 2">
    <name type="scientific">Vararia minispora EC-137</name>
    <dbReference type="NCBI Taxonomy" id="1314806"/>
    <lineage>
        <taxon>Eukaryota</taxon>
        <taxon>Fungi</taxon>
        <taxon>Dikarya</taxon>
        <taxon>Basidiomycota</taxon>
        <taxon>Agaricomycotina</taxon>
        <taxon>Agaricomycetes</taxon>
        <taxon>Russulales</taxon>
        <taxon>Lachnocladiaceae</taxon>
        <taxon>Vararia</taxon>
    </lineage>
</organism>
<accession>A0ACB8QUX2</accession>
<protein>
    <submittedName>
        <fullName evidence="1">FAD-linked oxidase-like protein</fullName>
    </submittedName>
</protein>
<comment type="caution">
    <text evidence="1">The sequence shown here is derived from an EMBL/GenBank/DDBJ whole genome shotgun (WGS) entry which is preliminary data.</text>
</comment>
<gene>
    <name evidence="1" type="ORF">K488DRAFT_76486</name>
</gene>
<dbReference type="EMBL" id="MU273481">
    <property type="protein sequence ID" value="KAI0035651.1"/>
    <property type="molecule type" value="Genomic_DNA"/>
</dbReference>
<reference evidence="1" key="1">
    <citation type="submission" date="2021-02" db="EMBL/GenBank/DDBJ databases">
        <authorList>
            <consortium name="DOE Joint Genome Institute"/>
            <person name="Ahrendt S."/>
            <person name="Looney B.P."/>
            <person name="Miyauchi S."/>
            <person name="Morin E."/>
            <person name="Drula E."/>
            <person name="Courty P.E."/>
            <person name="Chicoki N."/>
            <person name="Fauchery L."/>
            <person name="Kohler A."/>
            <person name="Kuo A."/>
            <person name="Labutti K."/>
            <person name="Pangilinan J."/>
            <person name="Lipzen A."/>
            <person name="Riley R."/>
            <person name="Andreopoulos W."/>
            <person name="He G."/>
            <person name="Johnson J."/>
            <person name="Barry K.W."/>
            <person name="Grigoriev I.V."/>
            <person name="Nagy L."/>
            <person name="Hibbett D."/>
            <person name="Henrissat B."/>
            <person name="Matheny P.B."/>
            <person name="Labbe J."/>
            <person name="Martin F."/>
        </authorList>
    </citation>
    <scope>NUCLEOTIDE SEQUENCE</scope>
    <source>
        <strain evidence="1">EC-137</strain>
    </source>
</reference>